<dbReference type="GO" id="GO:0005886">
    <property type="term" value="C:plasma membrane"/>
    <property type="evidence" value="ECO:0007669"/>
    <property type="project" value="TreeGrafter"/>
</dbReference>
<dbReference type="EMBL" id="QFOI01000496">
    <property type="protein sequence ID" value="PZP41667.1"/>
    <property type="molecule type" value="Genomic_DNA"/>
</dbReference>
<keyword evidence="1" id="KW-1133">Transmembrane helix</keyword>
<dbReference type="Pfam" id="PF00873">
    <property type="entry name" value="ACR_tran"/>
    <property type="match status" value="1"/>
</dbReference>
<keyword evidence="1" id="KW-0812">Transmembrane</keyword>
<dbReference type="AlphaFoldDB" id="A0A2W5EJG7"/>
<dbReference type="Gene3D" id="3.30.70.1440">
    <property type="entry name" value="Multidrug efflux transporter AcrB pore domain"/>
    <property type="match status" value="1"/>
</dbReference>
<dbReference type="PANTHER" id="PTHR32063">
    <property type="match status" value="1"/>
</dbReference>
<name>A0A2W5EJG7_9SPHI</name>
<comment type="caution">
    <text evidence="2">The sequence shown here is derived from an EMBL/GenBank/DDBJ whole genome shotgun (WGS) entry which is preliminary data.</text>
</comment>
<feature type="transmembrane region" description="Helical" evidence="1">
    <location>
        <begin position="25"/>
        <end position="45"/>
    </location>
</feature>
<sequence>MPKLHSRKGHNLFIYLGDAKNQGDAFSSLGLAMLIGIVLVYMVMVSLYESLVYPFVVLFSIPVALIGAFLI</sequence>
<reference evidence="2 3" key="1">
    <citation type="submission" date="2017-11" db="EMBL/GenBank/DDBJ databases">
        <title>Infants hospitalized years apart are colonized by the same room-sourced microbial strains.</title>
        <authorList>
            <person name="Brooks B."/>
            <person name="Olm M.R."/>
            <person name="Firek B.A."/>
            <person name="Baker R."/>
            <person name="Thomas B.C."/>
            <person name="Morowitz M.J."/>
            <person name="Banfield J.F."/>
        </authorList>
    </citation>
    <scope>NUCLEOTIDE SEQUENCE [LARGE SCALE GENOMIC DNA]</scope>
    <source>
        <strain evidence="2">S2_009_000_R2_76</strain>
    </source>
</reference>
<dbReference type="SUPFAM" id="SSF82866">
    <property type="entry name" value="Multidrug efflux transporter AcrB transmembrane domain"/>
    <property type="match status" value="1"/>
</dbReference>
<proteinExistence type="predicted"/>
<evidence type="ECO:0000256" key="1">
    <source>
        <dbReference type="SAM" id="Phobius"/>
    </source>
</evidence>
<evidence type="ECO:0000313" key="3">
    <source>
        <dbReference type="Proteomes" id="UP000249645"/>
    </source>
</evidence>
<accession>A0A2W5EJG7</accession>
<feature type="transmembrane region" description="Helical" evidence="1">
    <location>
        <begin position="51"/>
        <end position="70"/>
    </location>
</feature>
<protein>
    <recommendedName>
        <fullName evidence="4">AcrB/AcrD/AcrF family protein</fullName>
    </recommendedName>
</protein>
<evidence type="ECO:0008006" key="4">
    <source>
        <dbReference type="Google" id="ProtNLM"/>
    </source>
</evidence>
<dbReference type="Proteomes" id="UP000249645">
    <property type="component" value="Unassembled WGS sequence"/>
</dbReference>
<dbReference type="Gene3D" id="1.20.1640.10">
    <property type="entry name" value="Multidrug efflux transporter AcrB transmembrane domain"/>
    <property type="match status" value="1"/>
</dbReference>
<gene>
    <name evidence="2" type="ORF">DI598_17955</name>
</gene>
<evidence type="ECO:0000313" key="2">
    <source>
        <dbReference type="EMBL" id="PZP41667.1"/>
    </source>
</evidence>
<keyword evidence="1" id="KW-0472">Membrane</keyword>
<dbReference type="PANTHER" id="PTHR32063:SF0">
    <property type="entry name" value="SWARMING MOTILITY PROTEIN SWRC"/>
    <property type="match status" value="1"/>
</dbReference>
<dbReference type="GO" id="GO:0042910">
    <property type="term" value="F:xenobiotic transmembrane transporter activity"/>
    <property type="evidence" value="ECO:0007669"/>
    <property type="project" value="TreeGrafter"/>
</dbReference>
<dbReference type="InterPro" id="IPR001036">
    <property type="entry name" value="Acrflvin-R"/>
</dbReference>
<organism evidence="2 3">
    <name type="scientific">Pseudopedobacter saltans</name>
    <dbReference type="NCBI Taxonomy" id="151895"/>
    <lineage>
        <taxon>Bacteria</taxon>
        <taxon>Pseudomonadati</taxon>
        <taxon>Bacteroidota</taxon>
        <taxon>Sphingobacteriia</taxon>
        <taxon>Sphingobacteriales</taxon>
        <taxon>Sphingobacteriaceae</taxon>
        <taxon>Pseudopedobacter</taxon>
    </lineage>
</organism>